<evidence type="ECO:0000256" key="7">
    <source>
        <dbReference type="SAM" id="Phobius"/>
    </source>
</evidence>
<comment type="caution">
    <text evidence="9">The sequence shown here is derived from an EMBL/GenBank/DDBJ whole genome shotgun (WGS) entry which is preliminary data.</text>
</comment>
<accession>A0ABT8F9S5</accession>
<evidence type="ECO:0000256" key="2">
    <source>
        <dbReference type="ARBA" id="ARBA00012438"/>
    </source>
</evidence>
<keyword evidence="3" id="KW-0597">Phosphoprotein</keyword>
<comment type="catalytic activity">
    <reaction evidence="1">
        <text>ATP + protein L-histidine = ADP + protein N-phospho-L-histidine.</text>
        <dbReference type="EC" id="2.7.13.3"/>
    </reaction>
</comment>
<proteinExistence type="predicted"/>
<dbReference type="PANTHER" id="PTHR43711:SF31">
    <property type="entry name" value="HISTIDINE KINASE"/>
    <property type="match status" value="1"/>
</dbReference>
<feature type="transmembrane region" description="Helical" evidence="7">
    <location>
        <begin position="175"/>
        <end position="195"/>
    </location>
</feature>
<dbReference type="CDD" id="cd00082">
    <property type="entry name" value="HisKA"/>
    <property type="match status" value="1"/>
</dbReference>
<dbReference type="EC" id="2.7.13.3" evidence="2"/>
<keyword evidence="7" id="KW-0812">Transmembrane</keyword>
<evidence type="ECO:0000259" key="8">
    <source>
        <dbReference type="PROSITE" id="PS50109"/>
    </source>
</evidence>
<dbReference type="SMART" id="SM00388">
    <property type="entry name" value="HisKA"/>
    <property type="match status" value="1"/>
</dbReference>
<dbReference type="SMART" id="SM00387">
    <property type="entry name" value="HATPase_c"/>
    <property type="match status" value="1"/>
</dbReference>
<feature type="transmembrane region" description="Helical" evidence="7">
    <location>
        <begin position="207"/>
        <end position="230"/>
    </location>
</feature>
<dbReference type="InterPro" id="IPR050736">
    <property type="entry name" value="Sensor_HK_Regulatory"/>
</dbReference>
<evidence type="ECO:0000313" key="9">
    <source>
        <dbReference type="EMBL" id="MDN4166716.1"/>
    </source>
</evidence>
<feature type="transmembrane region" description="Helical" evidence="7">
    <location>
        <begin position="75"/>
        <end position="95"/>
    </location>
</feature>
<dbReference type="InterPro" id="IPR005467">
    <property type="entry name" value="His_kinase_dom"/>
</dbReference>
<organism evidence="9 10">
    <name type="scientific">Shiella aurantiaca</name>
    <dbReference type="NCBI Taxonomy" id="3058365"/>
    <lineage>
        <taxon>Bacteria</taxon>
        <taxon>Pseudomonadati</taxon>
        <taxon>Bacteroidota</taxon>
        <taxon>Cytophagia</taxon>
        <taxon>Cytophagales</taxon>
        <taxon>Shiellaceae</taxon>
        <taxon>Shiella</taxon>
    </lineage>
</organism>
<feature type="transmembrane region" description="Helical" evidence="7">
    <location>
        <begin position="107"/>
        <end position="128"/>
    </location>
</feature>
<dbReference type="SUPFAM" id="SSF47384">
    <property type="entry name" value="Homodimeric domain of signal transducing histidine kinase"/>
    <property type="match status" value="1"/>
</dbReference>
<keyword evidence="10" id="KW-1185">Reference proteome</keyword>
<name>A0ABT8F9S5_9BACT</name>
<evidence type="ECO:0000256" key="1">
    <source>
        <dbReference type="ARBA" id="ARBA00000085"/>
    </source>
</evidence>
<sequence>MISSNELVLRLFTAYAAQGFIAVILAFVFYYYGKQGKRHHLILWAWMWISYAIHLAGVSLVTLLERGVLSPIQAIAFGTFPQIVGMLAMAVFLIAGTHQLIRGKRKIQYLLAVLAGTFVLSLVLSFLYFDHPEGGTVRYISRVGVRCLVAGVAFIVSGIITFRHERFRGRLGQKIMSLFILLFGLEQLHYFITVMGNVMGYNITFPYIYFGIVELVLMALIGLGMVMWLLEDESRQLERTNKELDSFLYRTSHDLRAPISSLLGLVNIARYDLPDEKAHEYLKMIEGRIVKLDELLTEVLIYSRESKLEVEKKEVVFNELLDAVLHEVYFYQQATQIRLDYDRTTSITFLSDFRQLKIILQNLFTNAIKYHDLSKPDPYIAVRVRMEHKQVVIQVIDNGEGIDAQAQAKIFDMFYRASSQSEGTGLGLYIVQQAVEKLNGKIEVQSVVGEGSTFTLTLPQ</sequence>
<keyword evidence="7" id="KW-0472">Membrane</keyword>
<dbReference type="EMBL" id="JAUHJS010000008">
    <property type="protein sequence ID" value="MDN4166716.1"/>
    <property type="molecule type" value="Genomic_DNA"/>
</dbReference>
<dbReference type="InterPro" id="IPR036097">
    <property type="entry name" value="HisK_dim/P_sf"/>
</dbReference>
<dbReference type="InterPro" id="IPR004358">
    <property type="entry name" value="Sig_transdc_His_kin-like_C"/>
</dbReference>
<evidence type="ECO:0000256" key="5">
    <source>
        <dbReference type="ARBA" id="ARBA00022777"/>
    </source>
</evidence>
<reference evidence="9" key="1">
    <citation type="submission" date="2023-06" db="EMBL/GenBank/DDBJ databases">
        <title>Cytophagales bacterium Strain LB-30, isolated from soil.</title>
        <authorList>
            <person name="Liu B."/>
        </authorList>
    </citation>
    <scope>NUCLEOTIDE SEQUENCE</scope>
    <source>
        <strain evidence="9">LB-30</strain>
    </source>
</reference>
<keyword evidence="5 9" id="KW-0418">Kinase</keyword>
<feature type="transmembrane region" description="Helical" evidence="7">
    <location>
        <begin position="41"/>
        <end position="63"/>
    </location>
</feature>
<keyword evidence="4" id="KW-0808">Transferase</keyword>
<dbReference type="CDD" id="cd00075">
    <property type="entry name" value="HATPase"/>
    <property type="match status" value="1"/>
</dbReference>
<feature type="transmembrane region" description="Helical" evidence="7">
    <location>
        <begin position="143"/>
        <end position="163"/>
    </location>
</feature>
<gene>
    <name evidence="9" type="ORF">QWY31_14490</name>
</gene>
<feature type="transmembrane region" description="Helical" evidence="7">
    <location>
        <begin position="12"/>
        <end position="32"/>
    </location>
</feature>
<dbReference type="GO" id="GO:0016301">
    <property type="term" value="F:kinase activity"/>
    <property type="evidence" value="ECO:0007669"/>
    <property type="project" value="UniProtKB-KW"/>
</dbReference>
<dbReference type="Pfam" id="PF02518">
    <property type="entry name" value="HATPase_c"/>
    <property type="match status" value="1"/>
</dbReference>
<evidence type="ECO:0000256" key="6">
    <source>
        <dbReference type="ARBA" id="ARBA00023012"/>
    </source>
</evidence>
<keyword evidence="6" id="KW-0902">Two-component regulatory system</keyword>
<evidence type="ECO:0000256" key="4">
    <source>
        <dbReference type="ARBA" id="ARBA00022679"/>
    </source>
</evidence>
<dbReference type="SUPFAM" id="SSF55874">
    <property type="entry name" value="ATPase domain of HSP90 chaperone/DNA topoisomerase II/histidine kinase"/>
    <property type="match status" value="1"/>
</dbReference>
<dbReference type="PROSITE" id="PS50109">
    <property type="entry name" value="HIS_KIN"/>
    <property type="match status" value="1"/>
</dbReference>
<protein>
    <recommendedName>
        <fullName evidence="2">histidine kinase</fullName>
        <ecNumber evidence="2">2.7.13.3</ecNumber>
    </recommendedName>
</protein>
<dbReference type="InterPro" id="IPR003594">
    <property type="entry name" value="HATPase_dom"/>
</dbReference>
<dbReference type="PANTHER" id="PTHR43711">
    <property type="entry name" value="TWO-COMPONENT HISTIDINE KINASE"/>
    <property type="match status" value="1"/>
</dbReference>
<dbReference type="InterPro" id="IPR003661">
    <property type="entry name" value="HisK_dim/P_dom"/>
</dbReference>
<evidence type="ECO:0000256" key="3">
    <source>
        <dbReference type="ARBA" id="ARBA00022553"/>
    </source>
</evidence>
<dbReference type="InterPro" id="IPR036890">
    <property type="entry name" value="HATPase_C_sf"/>
</dbReference>
<feature type="domain" description="Histidine kinase" evidence="8">
    <location>
        <begin position="250"/>
        <end position="460"/>
    </location>
</feature>
<evidence type="ECO:0000313" key="10">
    <source>
        <dbReference type="Proteomes" id="UP001168552"/>
    </source>
</evidence>
<dbReference type="RefSeq" id="WP_320005254.1">
    <property type="nucleotide sequence ID" value="NZ_JAUHJS010000008.1"/>
</dbReference>
<dbReference type="PRINTS" id="PR00344">
    <property type="entry name" value="BCTRLSENSOR"/>
</dbReference>
<keyword evidence="7" id="KW-1133">Transmembrane helix</keyword>
<dbReference type="Gene3D" id="3.30.565.10">
    <property type="entry name" value="Histidine kinase-like ATPase, C-terminal domain"/>
    <property type="match status" value="1"/>
</dbReference>
<dbReference type="Pfam" id="PF00512">
    <property type="entry name" value="HisKA"/>
    <property type="match status" value="1"/>
</dbReference>
<dbReference type="Gene3D" id="1.10.287.130">
    <property type="match status" value="1"/>
</dbReference>
<dbReference type="Proteomes" id="UP001168552">
    <property type="component" value="Unassembled WGS sequence"/>
</dbReference>